<evidence type="ECO:0000256" key="1">
    <source>
        <dbReference type="SAM" id="SignalP"/>
    </source>
</evidence>
<gene>
    <name evidence="3" type="ORF">M6B38_381450</name>
</gene>
<dbReference type="Proteomes" id="UP001140949">
    <property type="component" value="Unassembled WGS sequence"/>
</dbReference>
<keyword evidence="3" id="KW-0808">Transferase</keyword>
<proteinExistence type="predicted"/>
<evidence type="ECO:0000259" key="2">
    <source>
        <dbReference type="Pfam" id="PF23462"/>
    </source>
</evidence>
<feature type="signal peptide" evidence="1">
    <location>
        <begin position="1"/>
        <end position="20"/>
    </location>
</feature>
<evidence type="ECO:0000313" key="4">
    <source>
        <dbReference type="Proteomes" id="UP001140949"/>
    </source>
</evidence>
<keyword evidence="3" id="KW-0675">Receptor</keyword>
<sequence length="115" mass="12902">MVVVCWVLVFPIFCRCPTKAQSDQGFGLLVTYSWQKGDDVSVLNKTMKTSSQAFAAANDYRNMTDAIMEATMNLHERFRLGAASEWRSGSSSLFLENMGIRRGRLEKEVVLGEKA</sequence>
<organism evidence="3 4">
    <name type="scientific">Iris pallida</name>
    <name type="common">Sweet iris</name>
    <dbReference type="NCBI Taxonomy" id="29817"/>
    <lineage>
        <taxon>Eukaryota</taxon>
        <taxon>Viridiplantae</taxon>
        <taxon>Streptophyta</taxon>
        <taxon>Embryophyta</taxon>
        <taxon>Tracheophyta</taxon>
        <taxon>Spermatophyta</taxon>
        <taxon>Magnoliopsida</taxon>
        <taxon>Liliopsida</taxon>
        <taxon>Asparagales</taxon>
        <taxon>Iridaceae</taxon>
        <taxon>Iridoideae</taxon>
        <taxon>Irideae</taxon>
        <taxon>Iris</taxon>
    </lineage>
</organism>
<accession>A0AAX6G7J9</accession>
<dbReference type="GO" id="GO:0016301">
    <property type="term" value="F:kinase activity"/>
    <property type="evidence" value="ECO:0007669"/>
    <property type="project" value="UniProtKB-KW"/>
</dbReference>
<evidence type="ECO:0000313" key="3">
    <source>
        <dbReference type="EMBL" id="KAJ6824650.1"/>
    </source>
</evidence>
<feature type="chain" id="PRO_5043466792" evidence="1">
    <location>
        <begin position="21"/>
        <end position="115"/>
    </location>
</feature>
<dbReference type="InterPro" id="IPR052611">
    <property type="entry name" value="Plant_RLK_LysM"/>
</dbReference>
<name>A0AAX6G7J9_IRIPA</name>
<dbReference type="PANTHER" id="PTHR45927:SF2">
    <property type="entry name" value="SERINE_THREONINE RECEPTOR-LIKE KINASE NFP"/>
    <property type="match status" value="1"/>
</dbReference>
<keyword evidence="3" id="KW-0418">Kinase</keyword>
<protein>
    <submittedName>
        <fullName evidence="3">Serine/threonine receptor-like kinase NFP</fullName>
    </submittedName>
</protein>
<reference evidence="3" key="2">
    <citation type="submission" date="2023-04" db="EMBL/GenBank/DDBJ databases">
        <authorList>
            <person name="Bruccoleri R.E."/>
            <person name="Oakeley E.J."/>
            <person name="Faust A.-M."/>
            <person name="Dessus-Babus S."/>
            <person name="Altorfer M."/>
            <person name="Burckhardt D."/>
            <person name="Oertli M."/>
            <person name="Naumann U."/>
            <person name="Petersen F."/>
            <person name="Wong J."/>
        </authorList>
    </citation>
    <scope>NUCLEOTIDE SEQUENCE</scope>
    <source>
        <strain evidence="3">GSM-AAB239-AS_SAM_17_03QT</strain>
        <tissue evidence="3">Leaf</tissue>
    </source>
</reference>
<keyword evidence="1" id="KW-0732">Signal</keyword>
<reference evidence="3" key="1">
    <citation type="journal article" date="2023" name="GigaByte">
        <title>Genome assembly of the bearded iris, Iris pallida Lam.</title>
        <authorList>
            <person name="Bruccoleri R.E."/>
            <person name="Oakeley E.J."/>
            <person name="Faust A.M.E."/>
            <person name="Altorfer M."/>
            <person name="Dessus-Babus S."/>
            <person name="Burckhardt D."/>
            <person name="Oertli M."/>
            <person name="Naumann U."/>
            <person name="Petersen F."/>
            <person name="Wong J."/>
        </authorList>
    </citation>
    <scope>NUCLEOTIDE SEQUENCE</scope>
    <source>
        <strain evidence="3">GSM-AAB239-AS_SAM_17_03QT</strain>
    </source>
</reference>
<dbReference type="InterPro" id="IPR059144">
    <property type="entry name" value="NFP_LysM3"/>
</dbReference>
<comment type="caution">
    <text evidence="3">The sequence shown here is derived from an EMBL/GenBank/DDBJ whole genome shotgun (WGS) entry which is preliminary data.</text>
</comment>
<keyword evidence="4" id="KW-1185">Reference proteome</keyword>
<dbReference type="PANTHER" id="PTHR45927">
    <property type="entry name" value="LYSM-DOMAIN RECEPTOR-LIKE KINASE-RELATED"/>
    <property type="match status" value="1"/>
</dbReference>
<dbReference type="EMBL" id="JANAVB010021936">
    <property type="protein sequence ID" value="KAJ6824650.1"/>
    <property type="molecule type" value="Genomic_DNA"/>
</dbReference>
<feature type="domain" description="NFP third LysM" evidence="2">
    <location>
        <begin position="29"/>
        <end position="68"/>
    </location>
</feature>
<dbReference type="AlphaFoldDB" id="A0AAX6G7J9"/>
<dbReference type="Pfam" id="PF23462">
    <property type="entry name" value="LysM3_NFP"/>
    <property type="match status" value="1"/>
</dbReference>